<dbReference type="EMBL" id="RQGD01000014">
    <property type="protein sequence ID" value="TGL61998.1"/>
    <property type="molecule type" value="Genomic_DNA"/>
</dbReference>
<dbReference type="InterPro" id="IPR012899">
    <property type="entry name" value="LTXXQ"/>
</dbReference>
<gene>
    <name evidence="1" type="ORF">EHQ58_04060</name>
</gene>
<dbReference type="AlphaFoldDB" id="A0A4R9K6U5"/>
<organism evidence="1 2">
    <name type="scientific">Leptospira ognonensis</name>
    <dbReference type="NCBI Taxonomy" id="2484945"/>
    <lineage>
        <taxon>Bacteria</taxon>
        <taxon>Pseudomonadati</taxon>
        <taxon>Spirochaetota</taxon>
        <taxon>Spirochaetia</taxon>
        <taxon>Leptospirales</taxon>
        <taxon>Leptospiraceae</taxon>
        <taxon>Leptospira</taxon>
    </lineage>
</organism>
<name>A0A4R9K6U5_9LEPT</name>
<dbReference type="Pfam" id="PF07813">
    <property type="entry name" value="LTXXQ"/>
    <property type="match status" value="1"/>
</dbReference>
<evidence type="ECO:0000313" key="2">
    <source>
        <dbReference type="Proteomes" id="UP000297693"/>
    </source>
</evidence>
<comment type="caution">
    <text evidence="1">The sequence shown here is derived from an EMBL/GenBank/DDBJ whole genome shotgun (WGS) entry which is preliminary data.</text>
</comment>
<dbReference type="OrthoDB" id="327275at2"/>
<keyword evidence="2" id="KW-1185">Reference proteome</keyword>
<dbReference type="Gene3D" id="1.20.120.1490">
    <property type="match status" value="1"/>
</dbReference>
<dbReference type="GO" id="GO:0042597">
    <property type="term" value="C:periplasmic space"/>
    <property type="evidence" value="ECO:0007669"/>
    <property type="project" value="InterPro"/>
</dbReference>
<protein>
    <submittedName>
        <fullName evidence="1">Periplasmic heavy metal sensor</fullName>
    </submittedName>
</protein>
<reference evidence="1" key="1">
    <citation type="journal article" date="2019" name="PLoS Negl. Trop. Dis.">
        <title>Revisiting the worldwide diversity of Leptospira species in the environment.</title>
        <authorList>
            <person name="Vincent A.T."/>
            <person name="Schiettekatte O."/>
            <person name="Bourhy P."/>
            <person name="Veyrier F.J."/>
            <person name="Picardeau M."/>
        </authorList>
    </citation>
    <scope>NUCLEOTIDE SEQUENCE [LARGE SCALE GENOMIC DNA]</scope>
    <source>
        <strain evidence="1">201702476</strain>
    </source>
</reference>
<evidence type="ECO:0000313" key="1">
    <source>
        <dbReference type="EMBL" id="TGL61998.1"/>
    </source>
</evidence>
<sequence>MILFSIVAMAGLVFASNCRGHHSFEKRMEWVADKLTSKLDLDEAQIAKLNSIKSELVAKHKELKPKRDAWMTEVISQIRKDSVDVKSLDKLSSEQDSRHVEMRKLFQAKMIEFHAVLKPEQREKLADLVEKFSKKFKPED</sequence>
<accession>A0A4R9K6U5</accession>
<proteinExistence type="predicted"/>
<dbReference type="Proteomes" id="UP000297693">
    <property type="component" value="Unassembled WGS sequence"/>
</dbReference>